<dbReference type="RefSeq" id="WP_104003572.1">
    <property type="nucleotide sequence ID" value="NZ_FNVQ01000002.1"/>
</dbReference>
<sequence length="196" mass="20320">MPEPLTSTATLLVGLGYLLGSIPTAVLVCNSMGIADPRQQGSRNPGATNVLRIGSPFAAVLTLLGDIGKGAAAVGAGILAELEATHLALCALAAVVGHLYPVFAIREGGKGVATTLGGCLVLSPALALGQVTSWLLIFLTTRISSLASVMTAILTPLYAWFLRPEMLGTLTLISLLLIGRHARNIRNLISHHEPKL</sequence>
<evidence type="ECO:0000256" key="9">
    <source>
        <dbReference type="ARBA" id="ARBA00023264"/>
    </source>
</evidence>
<evidence type="ECO:0000256" key="2">
    <source>
        <dbReference type="ARBA" id="ARBA00022516"/>
    </source>
</evidence>
<comment type="catalytic activity">
    <reaction evidence="10">
        <text>an acyl phosphate + sn-glycerol 3-phosphate = a 1-acyl-sn-glycero-3-phosphate + phosphate</text>
        <dbReference type="Rhea" id="RHEA:34075"/>
        <dbReference type="ChEBI" id="CHEBI:43474"/>
        <dbReference type="ChEBI" id="CHEBI:57597"/>
        <dbReference type="ChEBI" id="CHEBI:57970"/>
        <dbReference type="ChEBI" id="CHEBI:59918"/>
        <dbReference type="EC" id="2.3.1.275"/>
    </reaction>
</comment>
<keyword evidence="12" id="KW-1185">Reference proteome</keyword>
<keyword evidence="8 10" id="KW-0594">Phospholipid biosynthesis</keyword>
<dbReference type="PANTHER" id="PTHR30309:SF0">
    <property type="entry name" value="GLYCEROL-3-PHOSPHATE ACYLTRANSFERASE-RELATED"/>
    <property type="match status" value="1"/>
</dbReference>
<accession>A0A1H6B9N1</accession>
<dbReference type="OrthoDB" id="9777124at2"/>
<keyword evidence="2 10" id="KW-0444">Lipid biosynthesis</keyword>
<feature type="transmembrane region" description="Helical" evidence="10">
    <location>
        <begin position="86"/>
        <end position="105"/>
    </location>
</feature>
<feature type="transmembrane region" description="Helical" evidence="10">
    <location>
        <begin position="12"/>
        <end position="35"/>
    </location>
</feature>
<evidence type="ECO:0000256" key="4">
    <source>
        <dbReference type="ARBA" id="ARBA00022692"/>
    </source>
</evidence>
<evidence type="ECO:0000256" key="5">
    <source>
        <dbReference type="ARBA" id="ARBA00022989"/>
    </source>
</evidence>
<feature type="transmembrane region" description="Helical" evidence="10">
    <location>
        <begin position="56"/>
        <end position="80"/>
    </location>
</feature>
<keyword evidence="3 10" id="KW-0808">Transferase</keyword>
<dbReference type="HAMAP" id="MF_01043">
    <property type="entry name" value="PlsY"/>
    <property type="match status" value="1"/>
</dbReference>
<organism evidence="11 12">
    <name type="scientific">Marinobacterium lutimaris</name>
    <dbReference type="NCBI Taxonomy" id="568106"/>
    <lineage>
        <taxon>Bacteria</taxon>
        <taxon>Pseudomonadati</taxon>
        <taxon>Pseudomonadota</taxon>
        <taxon>Gammaproteobacteria</taxon>
        <taxon>Oceanospirillales</taxon>
        <taxon>Oceanospirillaceae</taxon>
        <taxon>Marinobacterium</taxon>
    </lineage>
</organism>
<dbReference type="PANTHER" id="PTHR30309">
    <property type="entry name" value="INNER MEMBRANE PROTEIN YGIH"/>
    <property type="match status" value="1"/>
</dbReference>
<keyword evidence="1 10" id="KW-1003">Cell membrane</keyword>
<gene>
    <name evidence="10" type="primary">plsY</name>
    <name evidence="11" type="ORF">SAMN05444390_102464</name>
</gene>
<dbReference type="NCBIfam" id="TIGR00023">
    <property type="entry name" value="glycerol-3-phosphate 1-O-acyltransferase PlsY"/>
    <property type="match status" value="1"/>
</dbReference>
<comment type="subunit">
    <text evidence="10">Probably interacts with PlsX.</text>
</comment>
<keyword evidence="5 10" id="KW-1133">Transmembrane helix</keyword>
<protein>
    <recommendedName>
        <fullName evidence="10">Glycerol-3-phosphate acyltransferase</fullName>
    </recommendedName>
    <alternativeName>
        <fullName evidence="10">Acyl-PO4 G3P acyltransferase</fullName>
    </alternativeName>
    <alternativeName>
        <fullName evidence="10">Acyl-phosphate--glycerol-3-phosphate acyltransferase</fullName>
    </alternativeName>
    <alternativeName>
        <fullName evidence="10">G3P acyltransferase</fullName>
        <shortName evidence="10">GPAT</shortName>
        <ecNumber evidence="10">2.3.1.275</ecNumber>
    </alternativeName>
    <alternativeName>
        <fullName evidence="10">Lysophosphatidic acid synthase</fullName>
        <shortName evidence="10">LPA synthase</shortName>
    </alternativeName>
</protein>
<dbReference type="Pfam" id="PF02660">
    <property type="entry name" value="G3P_acyltransf"/>
    <property type="match status" value="1"/>
</dbReference>
<evidence type="ECO:0000256" key="6">
    <source>
        <dbReference type="ARBA" id="ARBA00023098"/>
    </source>
</evidence>
<comment type="pathway">
    <text evidence="10">Lipid metabolism; phospholipid metabolism.</text>
</comment>
<dbReference type="Proteomes" id="UP000236745">
    <property type="component" value="Unassembled WGS sequence"/>
</dbReference>
<keyword evidence="9 10" id="KW-1208">Phospholipid metabolism</keyword>
<comment type="similarity">
    <text evidence="10">Belongs to the PlsY family.</text>
</comment>
<feature type="transmembrane region" description="Helical" evidence="10">
    <location>
        <begin position="112"/>
        <end position="137"/>
    </location>
</feature>
<dbReference type="AlphaFoldDB" id="A0A1H6B9N1"/>
<evidence type="ECO:0000256" key="7">
    <source>
        <dbReference type="ARBA" id="ARBA00023136"/>
    </source>
</evidence>
<dbReference type="EMBL" id="FNVQ01000002">
    <property type="protein sequence ID" value="SEG56917.1"/>
    <property type="molecule type" value="Genomic_DNA"/>
</dbReference>
<keyword evidence="4 10" id="KW-0812">Transmembrane</keyword>
<evidence type="ECO:0000256" key="1">
    <source>
        <dbReference type="ARBA" id="ARBA00022475"/>
    </source>
</evidence>
<comment type="function">
    <text evidence="10">Catalyzes the transfer of an acyl group from acyl-phosphate (acyl-PO(4)) to glycerol-3-phosphate (G3P) to form lysophosphatidic acid (LPA). This enzyme utilizes acyl-phosphate as fatty acyl donor, but not acyl-CoA or acyl-ACP.</text>
</comment>
<evidence type="ECO:0000313" key="11">
    <source>
        <dbReference type="EMBL" id="SEG56917.1"/>
    </source>
</evidence>
<evidence type="ECO:0000256" key="3">
    <source>
        <dbReference type="ARBA" id="ARBA00022679"/>
    </source>
</evidence>
<dbReference type="GO" id="GO:0043772">
    <property type="term" value="F:acyl-phosphate glycerol-3-phosphate acyltransferase activity"/>
    <property type="evidence" value="ECO:0007669"/>
    <property type="project" value="UniProtKB-UniRule"/>
</dbReference>
<comment type="subcellular location">
    <subcellularLocation>
        <location evidence="10">Cell membrane</location>
        <topology evidence="10">Multi-pass membrane protein</topology>
    </subcellularLocation>
</comment>
<dbReference type="EC" id="2.3.1.275" evidence="10"/>
<evidence type="ECO:0000256" key="8">
    <source>
        <dbReference type="ARBA" id="ARBA00023209"/>
    </source>
</evidence>
<keyword evidence="11" id="KW-0012">Acyltransferase</keyword>
<dbReference type="InterPro" id="IPR003811">
    <property type="entry name" value="G3P_acylTferase_PlsY"/>
</dbReference>
<dbReference type="UniPathway" id="UPA00085"/>
<name>A0A1H6B9N1_9GAMM</name>
<evidence type="ECO:0000256" key="10">
    <source>
        <dbReference type="HAMAP-Rule" id="MF_01043"/>
    </source>
</evidence>
<keyword evidence="7 10" id="KW-0472">Membrane</keyword>
<reference evidence="11 12" key="1">
    <citation type="submission" date="2016-10" db="EMBL/GenBank/DDBJ databases">
        <authorList>
            <person name="de Groot N.N."/>
        </authorList>
    </citation>
    <scope>NUCLEOTIDE SEQUENCE [LARGE SCALE GENOMIC DNA]</scope>
    <source>
        <strain evidence="11 12">DSM 22012</strain>
    </source>
</reference>
<proteinExistence type="inferred from homology"/>
<dbReference type="GO" id="GO:0008654">
    <property type="term" value="P:phospholipid biosynthetic process"/>
    <property type="evidence" value="ECO:0007669"/>
    <property type="project" value="UniProtKB-UniRule"/>
</dbReference>
<evidence type="ECO:0000313" key="12">
    <source>
        <dbReference type="Proteomes" id="UP000236745"/>
    </source>
</evidence>
<dbReference type="GO" id="GO:0005886">
    <property type="term" value="C:plasma membrane"/>
    <property type="evidence" value="ECO:0007669"/>
    <property type="project" value="UniProtKB-SubCell"/>
</dbReference>
<dbReference type="SMART" id="SM01207">
    <property type="entry name" value="G3P_acyltransf"/>
    <property type="match status" value="1"/>
</dbReference>
<keyword evidence="6 10" id="KW-0443">Lipid metabolism</keyword>